<dbReference type="PANTHER" id="PTHR31965">
    <property type="entry name" value="TRANSMEMBRANE PROTEIN 42"/>
    <property type="match status" value="1"/>
</dbReference>
<dbReference type="SUPFAM" id="SSF103481">
    <property type="entry name" value="Multidrug resistance efflux transporter EmrE"/>
    <property type="match status" value="1"/>
</dbReference>
<dbReference type="Gene3D" id="1.10.3730.20">
    <property type="match status" value="1"/>
</dbReference>
<keyword evidence="1" id="KW-0812">Transmembrane</keyword>
<keyword evidence="1" id="KW-1133">Transmembrane helix</keyword>
<accession>A0A8S3R257</accession>
<gene>
    <name evidence="2" type="ORF">MEDL_17719</name>
</gene>
<feature type="transmembrane region" description="Helical" evidence="1">
    <location>
        <begin position="102"/>
        <end position="124"/>
    </location>
</feature>
<feature type="transmembrane region" description="Helical" evidence="1">
    <location>
        <begin position="164"/>
        <end position="181"/>
    </location>
</feature>
<evidence type="ECO:0000313" key="3">
    <source>
        <dbReference type="Proteomes" id="UP000683360"/>
    </source>
</evidence>
<name>A0A8S3R257_MYTED</name>
<feature type="transmembrane region" description="Helical" evidence="1">
    <location>
        <begin position="136"/>
        <end position="158"/>
    </location>
</feature>
<dbReference type="AlphaFoldDB" id="A0A8S3R257"/>
<keyword evidence="1" id="KW-0472">Membrane</keyword>
<evidence type="ECO:0000313" key="2">
    <source>
        <dbReference type="EMBL" id="CAG2203216.1"/>
    </source>
</evidence>
<comment type="caution">
    <text evidence="2">The sequence shown here is derived from an EMBL/GenBank/DDBJ whole genome shotgun (WGS) entry which is preliminary data.</text>
</comment>
<protein>
    <recommendedName>
        <fullName evidence="4">Transmembrane protein 42</fullName>
    </recommendedName>
</protein>
<dbReference type="Proteomes" id="UP000683360">
    <property type="component" value="Unassembled WGS sequence"/>
</dbReference>
<dbReference type="InterPro" id="IPR037185">
    <property type="entry name" value="EmrE-like"/>
</dbReference>
<keyword evidence="3" id="KW-1185">Reference proteome</keyword>
<feature type="transmembrane region" description="Helical" evidence="1">
    <location>
        <begin position="59"/>
        <end position="82"/>
    </location>
</feature>
<evidence type="ECO:0008006" key="4">
    <source>
        <dbReference type="Google" id="ProtNLM"/>
    </source>
</evidence>
<organism evidence="2 3">
    <name type="scientific">Mytilus edulis</name>
    <name type="common">Blue mussel</name>
    <dbReference type="NCBI Taxonomy" id="6550"/>
    <lineage>
        <taxon>Eukaryota</taxon>
        <taxon>Metazoa</taxon>
        <taxon>Spiralia</taxon>
        <taxon>Lophotrochozoa</taxon>
        <taxon>Mollusca</taxon>
        <taxon>Bivalvia</taxon>
        <taxon>Autobranchia</taxon>
        <taxon>Pteriomorphia</taxon>
        <taxon>Mytilida</taxon>
        <taxon>Mytiloidea</taxon>
        <taxon>Mytilidae</taxon>
        <taxon>Mytilinae</taxon>
        <taxon>Mytilus</taxon>
    </lineage>
</organism>
<dbReference type="InterPro" id="IPR039632">
    <property type="entry name" value="TMEM42"/>
</dbReference>
<dbReference type="EMBL" id="CAJPWZ010000916">
    <property type="protein sequence ID" value="CAG2203216.1"/>
    <property type="molecule type" value="Genomic_DNA"/>
</dbReference>
<dbReference type="PANTHER" id="PTHR31965:SF1">
    <property type="entry name" value="TRANSMEMBRANE PROTEIN 42"/>
    <property type="match status" value="1"/>
</dbReference>
<reference evidence="2" key="1">
    <citation type="submission" date="2021-03" db="EMBL/GenBank/DDBJ databases">
        <authorList>
            <person name="Bekaert M."/>
        </authorList>
    </citation>
    <scope>NUCLEOTIDE SEQUENCE</scope>
</reference>
<sequence>MLDGIRFSLFLSQITSTLSESSKRLKNIHCESSICQRPVSTHLFSNFVKKMQWLRQSHGLTLAVMAGVMASLGSTFAKLAMSGDIVLSYCLLLAGNHKCQQISVYIQVLFFLMIFVCNGVMWTFFTKSLQYCSSSVEATVTNTASNFLFTAFVGLLLFDETLTLRWWFGSLLILLGLMLINRGNLKDEQRKADKKTE</sequence>
<evidence type="ECO:0000256" key="1">
    <source>
        <dbReference type="SAM" id="Phobius"/>
    </source>
</evidence>
<proteinExistence type="predicted"/>
<dbReference type="OrthoDB" id="5854584at2759"/>